<dbReference type="AlphaFoldDB" id="A0A172UIU9"/>
<keyword evidence="2" id="KW-0067">ATP-binding</keyword>
<dbReference type="STRING" id="1682113.A7U43_06105"/>
<reference evidence="4 5" key="1">
    <citation type="submission" date="2016-05" db="EMBL/GenBank/DDBJ databases">
        <title>Complete genome sequence of a phthalic acid esters degrading Mycobacterium sp. YC-RL4.</title>
        <authorList>
            <person name="Ren L."/>
            <person name="Fan S."/>
            <person name="Ruth N."/>
            <person name="Jia Y."/>
            <person name="Wang J."/>
            <person name="Qiao C."/>
        </authorList>
    </citation>
    <scope>NUCLEOTIDE SEQUENCE [LARGE SCALE GENOMIC DNA]</scope>
    <source>
        <strain evidence="4 5">YC-RL4</strain>
    </source>
</reference>
<dbReference type="GO" id="GO:0005524">
    <property type="term" value="F:ATP binding"/>
    <property type="evidence" value="ECO:0007669"/>
    <property type="project" value="UniProtKB-KW"/>
</dbReference>
<dbReference type="InterPro" id="IPR036597">
    <property type="entry name" value="Fido-like_dom_sf"/>
</dbReference>
<dbReference type="SUPFAM" id="SSF140931">
    <property type="entry name" value="Fic-like"/>
    <property type="match status" value="1"/>
</dbReference>
<evidence type="ECO:0000313" key="5">
    <source>
        <dbReference type="Proteomes" id="UP000077143"/>
    </source>
</evidence>
<organism evidence="4 5">
    <name type="scientific">Mycobacterium adipatum</name>
    <dbReference type="NCBI Taxonomy" id="1682113"/>
    <lineage>
        <taxon>Bacteria</taxon>
        <taxon>Bacillati</taxon>
        <taxon>Actinomycetota</taxon>
        <taxon>Actinomycetes</taxon>
        <taxon>Mycobacteriales</taxon>
        <taxon>Mycobacteriaceae</taxon>
        <taxon>Mycobacterium</taxon>
    </lineage>
</organism>
<dbReference type="InterPro" id="IPR025758">
    <property type="entry name" value="Fic/DOC_N"/>
</dbReference>
<proteinExistence type="predicted"/>
<dbReference type="Pfam" id="PF13784">
    <property type="entry name" value="Fic_N"/>
    <property type="match status" value="1"/>
</dbReference>
<dbReference type="InterPro" id="IPR040198">
    <property type="entry name" value="Fido_containing"/>
</dbReference>
<gene>
    <name evidence="4" type="ORF">A7U43_06105</name>
</gene>
<accession>A0A172UIU9</accession>
<dbReference type="PANTHER" id="PTHR13504:SF38">
    <property type="entry name" value="FIDO DOMAIN-CONTAINING PROTEIN"/>
    <property type="match status" value="1"/>
</dbReference>
<dbReference type="RefSeq" id="WP_067992313.1">
    <property type="nucleotide sequence ID" value="NZ_CP015596.1"/>
</dbReference>
<feature type="active site" evidence="1">
    <location>
        <position position="225"/>
    </location>
</feature>
<name>A0A172UIU9_9MYCO</name>
<feature type="domain" description="Fido" evidence="3">
    <location>
        <begin position="137"/>
        <end position="289"/>
    </location>
</feature>
<evidence type="ECO:0000256" key="2">
    <source>
        <dbReference type="PIRSR" id="PIRSR640198-2"/>
    </source>
</evidence>
<dbReference type="Pfam" id="PF02661">
    <property type="entry name" value="Fic"/>
    <property type="match status" value="1"/>
</dbReference>
<protein>
    <recommendedName>
        <fullName evidence="3">Fido domain-containing protein</fullName>
    </recommendedName>
</protein>
<evidence type="ECO:0000256" key="1">
    <source>
        <dbReference type="PIRSR" id="PIRSR640198-1"/>
    </source>
</evidence>
<dbReference type="PROSITE" id="PS51459">
    <property type="entry name" value="FIDO"/>
    <property type="match status" value="1"/>
</dbReference>
<dbReference type="InterPro" id="IPR003812">
    <property type="entry name" value="Fido"/>
</dbReference>
<sequence>MDIEAVGKSPIGNLIPISGLDPRTMEPWEYWAYLPDPLPVEPNLSPAAVAAAAKAAMAIARLDEAVAQLPRPEILVRPIIRREAASTSALEGTYATFQEVLEADFLQDNQMSYEQREIRNYVEASELAIQNITERRISRSFLGGLQRIIVRRTKGDTADAGDLRPHEVAIGAENKPIQEARFVPCPAGDHLIFGVDAWEQWINQKSDLLIVAKMAIGHYQFETLHPFGDGNGRLGRLISLLQIMQTGELRWPVLNIAPWFESRRQLYQDGLLDVTLSGDFSPWVELFAEAVEVQAREGLTKIQTLLSIRDRMVADLRARGMRGSPVEIAEVLIGYPVIDVPTVKNLLGKSFQAANQAVGKLIEQGILMEITGRRQDRMFVAPEILRTVNRVDH</sequence>
<evidence type="ECO:0000259" key="3">
    <source>
        <dbReference type="PROSITE" id="PS51459"/>
    </source>
</evidence>
<keyword evidence="2" id="KW-0547">Nucleotide-binding</keyword>
<dbReference type="KEGG" id="madi:A7U43_06105"/>
<keyword evidence="5" id="KW-1185">Reference proteome</keyword>
<dbReference type="Gene3D" id="1.10.3290.10">
    <property type="entry name" value="Fido-like domain"/>
    <property type="match status" value="1"/>
</dbReference>
<feature type="binding site" evidence="2">
    <location>
        <begin position="229"/>
        <end position="236"/>
    </location>
    <ligand>
        <name>ATP</name>
        <dbReference type="ChEBI" id="CHEBI:30616"/>
    </ligand>
</feature>
<dbReference type="PANTHER" id="PTHR13504">
    <property type="entry name" value="FIDO DOMAIN-CONTAINING PROTEIN DDB_G0283145"/>
    <property type="match status" value="1"/>
</dbReference>
<dbReference type="Proteomes" id="UP000077143">
    <property type="component" value="Chromosome"/>
</dbReference>
<dbReference type="OrthoDB" id="9813719at2"/>
<evidence type="ECO:0000313" key="4">
    <source>
        <dbReference type="EMBL" id="ANE78955.1"/>
    </source>
</evidence>
<dbReference type="EMBL" id="CP015596">
    <property type="protein sequence ID" value="ANE78955.1"/>
    <property type="molecule type" value="Genomic_DNA"/>
</dbReference>